<dbReference type="KEGG" id="eth:CK496_10920"/>
<proteinExistence type="predicted"/>
<dbReference type="EMBL" id="LWMN01000011">
    <property type="protein sequence ID" value="OAQ56166.1"/>
    <property type="molecule type" value="Genomic_DNA"/>
</dbReference>
<evidence type="ECO:0000313" key="1">
    <source>
        <dbReference type="EMBL" id="OAQ56166.1"/>
    </source>
</evidence>
<accession>A0A179ESE7</accession>
<evidence type="ECO:0000313" key="2">
    <source>
        <dbReference type="Proteomes" id="UP000078516"/>
    </source>
</evidence>
<dbReference type="AlphaFoldDB" id="A0A179ESE7"/>
<protein>
    <submittedName>
        <fullName evidence="1">Uncharacterized protein</fullName>
    </submittedName>
</protein>
<dbReference type="GeneID" id="77488147"/>
<dbReference type="Proteomes" id="UP000078516">
    <property type="component" value="Unassembled WGS sequence"/>
</dbReference>
<reference evidence="1 2" key="1">
    <citation type="submission" date="2016-04" db="EMBL/GenBank/DDBJ databases">
        <title>Draft genome of an Enterococcus thailandicus strain isolated from bovine feces.</title>
        <authorList>
            <person name="Beukers A.G."/>
            <person name="Zaheer R."/>
            <person name="Goji N."/>
            <person name="Cook S.R."/>
            <person name="Amoako K."/>
            <person name="Chaves A.V."/>
            <person name="Ward M.P."/>
            <person name="Mcallister T.A."/>
        </authorList>
    </citation>
    <scope>NUCLEOTIDE SEQUENCE [LARGE SCALE GENOMIC DNA]</scope>
    <source>
        <strain evidence="1 2">F0711D 46</strain>
    </source>
</reference>
<sequence length="181" mass="20063">MLAKNLKVVTGLLSVITISGALAPTVTVLAEENNQIKLTNEQTSTQETYVLNENNQNYNQAVTYLKENASSFSVKYFEAYFYGKTVTSENHDELLNGYLEFLSTKSHSRVGIEVILGIIASAIAIIQGMYNVGRYAAKQCVSRGILSKKEYKPNGGWIMARITASFGFPAALGFDDYMYNR</sequence>
<gene>
    <name evidence="1" type="ORF">A6E74_05445</name>
</gene>
<comment type="caution">
    <text evidence="1">The sequence shown here is derived from an EMBL/GenBank/DDBJ whole genome shotgun (WGS) entry which is preliminary data.</text>
</comment>
<keyword evidence="2" id="KW-1185">Reference proteome</keyword>
<dbReference type="RefSeq" id="WP_067482967.1">
    <property type="nucleotide sequence ID" value="NZ_CP023074.1"/>
</dbReference>
<organism evidence="1 2">
    <name type="scientific">Enterococcus thailandicus</name>
    <dbReference type="NCBI Taxonomy" id="417368"/>
    <lineage>
        <taxon>Bacteria</taxon>
        <taxon>Bacillati</taxon>
        <taxon>Bacillota</taxon>
        <taxon>Bacilli</taxon>
        <taxon>Lactobacillales</taxon>
        <taxon>Enterococcaceae</taxon>
        <taxon>Enterococcus</taxon>
    </lineage>
</organism>
<name>A0A179ESE7_ENTTH</name>